<name>A0A3M7PF54_BRAPC</name>
<feature type="compositionally biased region" description="Basic and acidic residues" evidence="1">
    <location>
        <begin position="45"/>
        <end position="61"/>
    </location>
</feature>
<evidence type="ECO:0000313" key="3">
    <source>
        <dbReference type="Proteomes" id="UP000276133"/>
    </source>
</evidence>
<reference evidence="2 3" key="1">
    <citation type="journal article" date="2018" name="Sci. Rep.">
        <title>Genomic signatures of local adaptation to the degree of environmental predictability in rotifers.</title>
        <authorList>
            <person name="Franch-Gras L."/>
            <person name="Hahn C."/>
            <person name="Garcia-Roger E.M."/>
            <person name="Carmona M.J."/>
            <person name="Serra M."/>
            <person name="Gomez A."/>
        </authorList>
    </citation>
    <scope>NUCLEOTIDE SEQUENCE [LARGE SCALE GENOMIC DNA]</scope>
    <source>
        <strain evidence="2">HYR1</strain>
    </source>
</reference>
<keyword evidence="3" id="KW-1185">Reference proteome</keyword>
<organism evidence="2 3">
    <name type="scientific">Brachionus plicatilis</name>
    <name type="common">Marine rotifer</name>
    <name type="synonym">Brachionus muelleri</name>
    <dbReference type="NCBI Taxonomy" id="10195"/>
    <lineage>
        <taxon>Eukaryota</taxon>
        <taxon>Metazoa</taxon>
        <taxon>Spiralia</taxon>
        <taxon>Gnathifera</taxon>
        <taxon>Rotifera</taxon>
        <taxon>Eurotatoria</taxon>
        <taxon>Monogononta</taxon>
        <taxon>Pseudotrocha</taxon>
        <taxon>Ploima</taxon>
        <taxon>Brachionidae</taxon>
        <taxon>Brachionus</taxon>
    </lineage>
</organism>
<evidence type="ECO:0000313" key="2">
    <source>
        <dbReference type="EMBL" id="RMZ97334.1"/>
    </source>
</evidence>
<gene>
    <name evidence="2" type="ORF">BpHYR1_002871</name>
</gene>
<dbReference type="EMBL" id="REGN01011477">
    <property type="protein sequence ID" value="RMZ97334.1"/>
    <property type="molecule type" value="Genomic_DNA"/>
</dbReference>
<feature type="region of interest" description="Disordered" evidence="1">
    <location>
        <begin position="43"/>
        <end position="70"/>
    </location>
</feature>
<accession>A0A3M7PF54</accession>
<comment type="caution">
    <text evidence="2">The sequence shown here is derived from an EMBL/GenBank/DDBJ whole genome shotgun (WGS) entry which is preliminary data.</text>
</comment>
<evidence type="ECO:0000256" key="1">
    <source>
        <dbReference type="SAM" id="MobiDB-lite"/>
    </source>
</evidence>
<dbReference type="Proteomes" id="UP000276133">
    <property type="component" value="Unassembled WGS sequence"/>
</dbReference>
<dbReference type="AlphaFoldDB" id="A0A3M7PF54"/>
<protein>
    <submittedName>
        <fullName evidence="2">Uncharacterized protein</fullName>
    </submittedName>
</protein>
<proteinExistence type="predicted"/>
<sequence>MDNLSKFCSFFIIYYNTDLFEWFYQNLREFTKILSKICWAAAKPGRSERGQNKAARPKTDGHFGGQTKSANKFLNEKYSKSILKK</sequence>